<proteinExistence type="predicted"/>
<dbReference type="EMBL" id="MN738861">
    <property type="protein sequence ID" value="QHT28526.1"/>
    <property type="molecule type" value="Genomic_DNA"/>
</dbReference>
<dbReference type="EMBL" id="MN738856">
    <property type="protein sequence ID" value="QHT28419.1"/>
    <property type="molecule type" value="Genomic_DNA"/>
</dbReference>
<protein>
    <submittedName>
        <fullName evidence="1">Uncharacterized protein</fullName>
    </submittedName>
</protein>
<dbReference type="AlphaFoldDB" id="A0A6C0EH68"/>
<name>A0A6C0EH68_9ZZZZ</name>
<evidence type="ECO:0000313" key="1">
    <source>
        <dbReference type="EMBL" id="QHT28526.1"/>
    </source>
</evidence>
<organism evidence="1">
    <name type="scientific">viral metagenome</name>
    <dbReference type="NCBI Taxonomy" id="1070528"/>
    <lineage>
        <taxon>unclassified sequences</taxon>
        <taxon>metagenomes</taxon>
        <taxon>organismal metagenomes</taxon>
    </lineage>
</organism>
<accession>A0A6C0EH68</accession>
<sequence>MDLIISTIHNKHIETELLHDFHLEKYNYKIINNMYNLLKISHVSCRHLNHDHDSRKNMRLTKNQLFNIIEISRFFPKVIEEYLLNSKTEYNCYHFSIKNRVFNIHVYQYKHRFDNDDLNYIKSWFSMISNYAPANCSMYLDVHLFFTPFKKYLPKEKNTLIEPKHVNSAYTYGCSKRNKIIIYRYEEWKKVLLHESFHTFNFDFHNDNFQHLRMSIKDTFQVQSDYEIYETYCETWATLWTCAYKSFHLTEKVNKPSLFFSYVETLLSYEQQYSALQANKIMNNFNINYDMLIKGNASNYRENTNVFCYYVLKSICLININGFLRVLSKCMNNPFNIIFSNQCQELWIRFFKLHIKNDKTKEMNKIMEKKVKLMKETDYTIGRMTLFG</sequence>
<reference evidence="1" key="1">
    <citation type="journal article" date="2020" name="Nature">
        <title>Giant virus diversity and host interactions through global metagenomics.</title>
        <authorList>
            <person name="Schulz F."/>
            <person name="Roux S."/>
            <person name="Paez-Espino D."/>
            <person name="Jungbluth S."/>
            <person name="Walsh D.A."/>
            <person name="Denef V.J."/>
            <person name="McMahon K.D."/>
            <person name="Konstantinidis K.T."/>
            <person name="Eloe-Fadrosh E.A."/>
            <person name="Kyrpides N.C."/>
            <person name="Woyke T."/>
        </authorList>
    </citation>
    <scope>NUCLEOTIDE SEQUENCE</scope>
    <source>
        <strain evidence="1">GVMAG-M-3300001348-25</strain>
    </source>
</reference>